<name>A0A7W6M7M8_9RHOB</name>
<dbReference type="Proteomes" id="UP000565745">
    <property type="component" value="Unassembled WGS sequence"/>
</dbReference>
<proteinExistence type="predicted"/>
<gene>
    <name evidence="1" type="ORF">GGR93_001728</name>
</gene>
<dbReference type="AlphaFoldDB" id="A0A7W6M7M8"/>
<comment type="caution">
    <text evidence="1">The sequence shown here is derived from an EMBL/GenBank/DDBJ whole genome shotgun (WGS) entry which is preliminary data.</text>
</comment>
<keyword evidence="2" id="KW-1185">Reference proteome</keyword>
<accession>A0A7W6M7M8</accession>
<dbReference type="EMBL" id="JACIFU010000002">
    <property type="protein sequence ID" value="MBB4173955.1"/>
    <property type="molecule type" value="Genomic_DNA"/>
</dbReference>
<organism evidence="1 2">
    <name type="scientific">Sulfitobacter noctilucicola</name>
    <dbReference type="NCBI Taxonomy" id="1342301"/>
    <lineage>
        <taxon>Bacteria</taxon>
        <taxon>Pseudomonadati</taxon>
        <taxon>Pseudomonadota</taxon>
        <taxon>Alphaproteobacteria</taxon>
        <taxon>Rhodobacterales</taxon>
        <taxon>Roseobacteraceae</taxon>
        <taxon>Sulfitobacter</taxon>
    </lineage>
</organism>
<sequence length="58" mass="6609">MPFDFPPCAHPRLINRLARANALNDPATCDTWLRDRVDDAKRRQLLDELFPTCDAIAA</sequence>
<protein>
    <submittedName>
        <fullName evidence="1">Uncharacterized protein</fullName>
    </submittedName>
</protein>
<evidence type="ECO:0000313" key="1">
    <source>
        <dbReference type="EMBL" id="MBB4173955.1"/>
    </source>
</evidence>
<reference evidence="1 2" key="1">
    <citation type="submission" date="2020-08" db="EMBL/GenBank/DDBJ databases">
        <title>Genomic Encyclopedia of Type Strains, Phase IV (KMG-IV): sequencing the most valuable type-strain genomes for metagenomic binning, comparative biology and taxonomic classification.</title>
        <authorList>
            <person name="Goeker M."/>
        </authorList>
    </citation>
    <scope>NUCLEOTIDE SEQUENCE [LARGE SCALE GENOMIC DNA]</scope>
    <source>
        <strain evidence="1 2">DSM 101015</strain>
    </source>
</reference>
<evidence type="ECO:0000313" key="2">
    <source>
        <dbReference type="Proteomes" id="UP000565745"/>
    </source>
</evidence>